<organism evidence="1 2">
    <name type="scientific">Demequina lignilytica</name>
    <dbReference type="NCBI Taxonomy" id="3051663"/>
    <lineage>
        <taxon>Bacteria</taxon>
        <taxon>Bacillati</taxon>
        <taxon>Actinomycetota</taxon>
        <taxon>Actinomycetes</taxon>
        <taxon>Micrococcales</taxon>
        <taxon>Demequinaceae</taxon>
        <taxon>Demequina</taxon>
    </lineage>
</organism>
<dbReference type="EMBL" id="JAUHPX010000005">
    <property type="protein sequence ID" value="MDN4488299.1"/>
    <property type="molecule type" value="Genomic_DNA"/>
</dbReference>
<evidence type="ECO:0000313" key="1">
    <source>
        <dbReference type="EMBL" id="MDN4488299.1"/>
    </source>
</evidence>
<accession>A0AAW7M1H2</accession>
<reference evidence="1" key="1">
    <citation type="submission" date="2023-06" db="EMBL/GenBank/DDBJ databases">
        <title>Sysu t00039.</title>
        <authorList>
            <person name="Gao L."/>
            <person name="Fang B.-Z."/>
            <person name="Li W.-J."/>
        </authorList>
    </citation>
    <scope>NUCLEOTIDE SEQUENCE</scope>
    <source>
        <strain evidence="1">SYSU T00039</strain>
    </source>
</reference>
<dbReference type="AlphaFoldDB" id="A0AAW7M1H2"/>
<protein>
    <submittedName>
        <fullName evidence="1">DUF2505 domain-containing protein</fullName>
    </submittedName>
</protein>
<dbReference type="RefSeq" id="WP_301119850.1">
    <property type="nucleotide sequence ID" value="NZ_JAUHPX010000005.1"/>
</dbReference>
<keyword evidence="2" id="KW-1185">Reference proteome</keyword>
<proteinExistence type="predicted"/>
<dbReference type="InterPro" id="IPR019639">
    <property type="entry name" value="DUF2505"/>
</dbReference>
<sequence>MKLIHRHRFDAELARVSAMLEDEDFARVRAEAMGSAVLDIDVDRRSSGALVVCLKASVPASSIPAEFRSFVGTDLAITYTEAWEPLGETDRVGTFAVDVAGAPGHVAGAIGITADGSGTEILAAGDVISNVPLVGAMIEKAVGGAVEKAMAAEMAAADAWLAG</sequence>
<dbReference type="Pfam" id="PF10698">
    <property type="entry name" value="DUF2505"/>
    <property type="match status" value="1"/>
</dbReference>
<evidence type="ECO:0000313" key="2">
    <source>
        <dbReference type="Proteomes" id="UP001172737"/>
    </source>
</evidence>
<comment type="caution">
    <text evidence="1">The sequence shown here is derived from an EMBL/GenBank/DDBJ whole genome shotgun (WGS) entry which is preliminary data.</text>
</comment>
<name>A0AAW7M1H2_9MICO</name>
<dbReference type="Proteomes" id="UP001172737">
    <property type="component" value="Unassembled WGS sequence"/>
</dbReference>
<gene>
    <name evidence="1" type="ORF">QQX10_08975</name>
</gene>